<dbReference type="EMBL" id="SJPR01000008">
    <property type="protein sequence ID" value="TWT93391.1"/>
    <property type="molecule type" value="Genomic_DNA"/>
</dbReference>
<feature type="transmembrane region" description="Helical" evidence="1">
    <location>
        <begin position="40"/>
        <end position="63"/>
    </location>
</feature>
<gene>
    <name evidence="2" type="ORF">Pla108_38850</name>
</gene>
<organism evidence="2 3">
    <name type="scientific">Botrimarina colliarenosi</name>
    <dbReference type="NCBI Taxonomy" id="2528001"/>
    <lineage>
        <taxon>Bacteria</taxon>
        <taxon>Pseudomonadati</taxon>
        <taxon>Planctomycetota</taxon>
        <taxon>Planctomycetia</taxon>
        <taxon>Pirellulales</taxon>
        <taxon>Lacipirellulaceae</taxon>
        <taxon>Botrimarina</taxon>
    </lineage>
</organism>
<keyword evidence="3" id="KW-1185">Reference proteome</keyword>
<accession>A0A5C6A2D6</accession>
<keyword evidence="1" id="KW-0472">Membrane</keyword>
<keyword evidence="1" id="KW-1133">Transmembrane helix</keyword>
<keyword evidence="1" id="KW-0812">Transmembrane</keyword>
<sequence length="197" mass="21574">MSGYAVPALRNGNDRNALLGYGSLGWKGITRCPPAHEASAVLWFLTRLVLLAAAVLLGVGWVLRGAYRTRRARREATRAAASFAKRRPELADEFRRAAQATGKPRGLVWKRCDWLPADALLVRDVATGELIALVGVTIAFEAEAGGGMEEVEAVGNLRDATAVFHWRDGRWQTEGRTVFNLSPEQTRQRYGVSLGDV</sequence>
<name>A0A5C6A2D6_9BACT</name>
<dbReference type="Proteomes" id="UP000317421">
    <property type="component" value="Unassembled WGS sequence"/>
</dbReference>
<reference evidence="2 3" key="1">
    <citation type="submission" date="2019-02" db="EMBL/GenBank/DDBJ databases">
        <title>Deep-cultivation of Planctomycetes and their phenomic and genomic characterization uncovers novel biology.</title>
        <authorList>
            <person name="Wiegand S."/>
            <person name="Jogler M."/>
            <person name="Boedeker C."/>
            <person name="Pinto D."/>
            <person name="Vollmers J."/>
            <person name="Rivas-Marin E."/>
            <person name="Kohn T."/>
            <person name="Peeters S.H."/>
            <person name="Heuer A."/>
            <person name="Rast P."/>
            <person name="Oberbeckmann S."/>
            <person name="Bunk B."/>
            <person name="Jeske O."/>
            <person name="Meyerdierks A."/>
            <person name="Storesund J.E."/>
            <person name="Kallscheuer N."/>
            <person name="Luecker S."/>
            <person name="Lage O.M."/>
            <person name="Pohl T."/>
            <person name="Merkel B.J."/>
            <person name="Hornburger P."/>
            <person name="Mueller R.-W."/>
            <person name="Bruemmer F."/>
            <person name="Labrenz M."/>
            <person name="Spormann A.M."/>
            <person name="Op Den Camp H."/>
            <person name="Overmann J."/>
            <person name="Amann R."/>
            <person name="Jetten M.S.M."/>
            <person name="Mascher T."/>
            <person name="Medema M.H."/>
            <person name="Devos D.P."/>
            <person name="Kaster A.-K."/>
            <person name="Ovreas L."/>
            <person name="Rohde M."/>
            <person name="Galperin M.Y."/>
            <person name="Jogler C."/>
        </authorList>
    </citation>
    <scope>NUCLEOTIDE SEQUENCE [LARGE SCALE GENOMIC DNA]</scope>
    <source>
        <strain evidence="2 3">Pla108</strain>
    </source>
</reference>
<protein>
    <submittedName>
        <fullName evidence="2">Uncharacterized protein</fullName>
    </submittedName>
</protein>
<comment type="caution">
    <text evidence="2">The sequence shown here is derived from an EMBL/GenBank/DDBJ whole genome shotgun (WGS) entry which is preliminary data.</text>
</comment>
<evidence type="ECO:0000256" key="1">
    <source>
        <dbReference type="SAM" id="Phobius"/>
    </source>
</evidence>
<proteinExistence type="predicted"/>
<evidence type="ECO:0000313" key="3">
    <source>
        <dbReference type="Proteomes" id="UP000317421"/>
    </source>
</evidence>
<evidence type="ECO:0000313" key="2">
    <source>
        <dbReference type="EMBL" id="TWT93391.1"/>
    </source>
</evidence>
<dbReference type="AlphaFoldDB" id="A0A5C6A2D6"/>